<dbReference type="Proteomes" id="UP000038830">
    <property type="component" value="Unassembled WGS sequence"/>
</dbReference>
<keyword evidence="3" id="KW-0687">Ribonucleoprotein</keyword>
<dbReference type="InterPro" id="IPR028364">
    <property type="entry name" value="Ribosomal_uL1/biogenesis"/>
</dbReference>
<dbReference type="AlphaFoldDB" id="A0A0H5C121"/>
<keyword evidence="2" id="KW-0689">Ribosomal protein</keyword>
<name>A0A0H5C121_CYBJN</name>
<dbReference type="CDD" id="cd00403">
    <property type="entry name" value="Ribosomal_L1"/>
    <property type="match status" value="1"/>
</dbReference>
<comment type="similarity">
    <text evidence="1">Belongs to the universal ribosomal protein uL1 family.</text>
</comment>
<accession>A0A0H5C121</accession>
<dbReference type="InterPro" id="IPR023673">
    <property type="entry name" value="Ribosomal_uL1_CS"/>
</dbReference>
<dbReference type="FunFam" id="3.40.50.790:FF:000001">
    <property type="entry name" value="50S ribosomal protein L1"/>
    <property type="match status" value="1"/>
</dbReference>
<dbReference type="GO" id="GO:0003735">
    <property type="term" value="F:structural constituent of ribosome"/>
    <property type="evidence" value="ECO:0007669"/>
    <property type="project" value="TreeGrafter"/>
</dbReference>
<evidence type="ECO:0000256" key="2">
    <source>
        <dbReference type="ARBA" id="ARBA00022980"/>
    </source>
</evidence>
<dbReference type="InterPro" id="IPR016095">
    <property type="entry name" value="Ribosomal_uL1_3-a/b-sand"/>
</dbReference>
<evidence type="ECO:0000256" key="5">
    <source>
        <dbReference type="SAM" id="Phobius"/>
    </source>
</evidence>
<dbReference type="Pfam" id="PF00687">
    <property type="entry name" value="Ribosomal_L1"/>
    <property type="match status" value="1"/>
</dbReference>
<keyword evidence="5" id="KW-0812">Transmembrane</keyword>
<feature type="transmembrane region" description="Helical" evidence="5">
    <location>
        <begin position="274"/>
        <end position="298"/>
    </location>
</feature>
<reference evidence="7" key="1">
    <citation type="journal article" date="2015" name="J. Biotechnol.">
        <title>The structure of the Cyberlindnera jadinii genome and its relation to Candida utilis analyzed by the occurrence of single nucleotide polymorphisms.</title>
        <authorList>
            <person name="Rupp O."/>
            <person name="Brinkrolf K."/>
            <person name="Buerth C."/>
            <person name="Kunigo M."/>
            <person name="Schneider J."/>
            <person name="Jaenicke S."/>
            <person name="Goesmann A."/>
            <person name="Puehler A."/>
            <person name="Jaeger K.-E."/>
            <person name="Ernst J.F."/>
        </authorList>
    </citation>
    <scope>NUCLEOTIDE SEQUENCE [LARGE SCALE GENOMIC DNA]</scope>
    <source>
        <strain evidence="7">ATCC 18201 / CBS 1600 / BCRC 20928 / JCM 3617 / NBRC 0987 / NRRL Y-1542</strain>
    </source>
</reference>
<evidence type="ECO:0008006" key="8">
    <source>
        <dbReference type="Google" id="ProtNLM"/>
    </source>
</evidence>
<evidence type="ECO:0000313" key="6">
    <source>
        <dbReference type="EMBL" id="CEP21321.1"/>
    </source>
</evidence>
<organism evidence="6 7">
    <name type="scientific">Cyberlindnera jadinii (strain ATCC 18201 / CBS 1600 / BCRC 20928 / JCM 3617 / NBRC 0987 / NRRL Y-1542)</name>
    <name type="common">Torula yeast</name>
    <name type="synonym">Candida utilis</name>
    <dbReference type="NCBI Taxonomy" id="983966"/>
    <lineage>
        <taxon>Eukaryota</taxon>
        <taxon>Fungi</taxon>
        <taxon>Dikarya</taxon>
        <taxon>Ascomycota</taxon>
        <taxon>Saccharomycotina</taxon>
        <taxon>Saccharomycetes</taxon>
        <taxon>Phaffomycetales</taxon>
        <taxon>Phaffomycetaceae</taxon>
        <taxon>Cyberlindnera</taxon>
    </lineage>
</organism>
<dbReference type="PROSITE" id="PS01199">
    <property type="entry name" value="RIBOSOMAL_L1"/>
    <property type="match status" value="1"/>
</dbReference>
<sequence>MLTGLKMLRGLQGQRACSVARQFSVLAPLRGPNDDLARVAEQRERAQSKEASRKAELRKMARKRAEARANPERSQYYMDIEQALRYLRAAEVGRSPEEAVISITTSVVAAKGNPRLSGSIAFPKALKETRILVFTSVEEQKQLALGQGASLVGGAELVEKIKQGELELQFDRAFATPEMVPQLNQLARTLGPRGLMPTVKKGTVSEDVAQLIREVSGSIPFRQKTDQISLAVGRVNFSDNEIIRNVIAARHALEKAISEQKVKRQSILAEHNTLMKLVVVLVLLPLIVALNVTIPIYFPLPAPLRFLALRTSSLLEKDLKDNETKLKIIVPSCAEDIPDDGYWIKLGYAEVPSYYVDPFGRSITIFQTDSLIAHNTMPEFIRNILVDEVFHLNSSTGEMAMNKDRQMSVTWIILMDAGYWDVEFVSELMAPVLESLSRVVQLDIKFEVRYTADATEDLGKDPTMYVDWSHGQITQLIVLTREIYYPDELMLPRLGSTLVYTLEEPLGDQDMIQILEKVTGQLFRVLGSPMVGPQSVHYKLDRMVIDQFGRQTYN</sequence>
<dbReference type="PANTHER" id="PTHR36427">
    <property type="entry name" value="54S RIBOSOMAL PROTEIN L1, MITOCHONDRIAL"/>
    <property type="match status" value="1"/>
</dbReference>
<evidence type="ECO:0000256" key="3">
    <source>
        <dbReference type="ARBA" id="ARBA00023274"/>
    </source>
</evidence>
<gene>
    <name evidence="6" type="ORF">BN1211_1394</name>
</gene>
<dbReference type="EMBL" id="CDQK01000002">
    <property type="protein sequence ID" value="CEP21321.1"/>
    <property type="molecule type" value="Genomic_DNA"/>
</dbReference>
<dbReference type="SUPFAM" id="SSF56808">
    <property type="entry name" value="Ribosomal protein L1"/>
    <property type="match status" value="1"/>
</dbReference>
<evidence type="ECO:0000313" key="7">
    <source>
        <dbReference type="Proteomes" id="UP000038830"/>
    </source>
</evidence>
<dbReference type="Gene3D" id="3.30.190.20">
    <property type="match status" value="1"/>
</dbReference>
<proteinExistence type="inferred from homology"/>
<dbReference type="InterPro" id="IPR023674">
    <property type="entry name" value="Ribosomal_uL1-like"/>
</dbReference>
<dbReference type="GO" id="GO:0005762">
    <property type="term" value="C:mitochondrial large ribosomal subunit"/>
    <property type="evidence" value="ECO:0007669"/>
    <property type="project" value="TreeGrafter"/>
</dbReference>
<dbReference type="PANTHER" id="PTHR36427:SF3">
    <property type="entry name" value="LARGE RIBOSOMAL SUBUNIT PROTEIN UL1M"/>
    <property type="match status" value="1"/>
</dbReference>
<feature type="region of interest" description="Disordered" evidence="4">
    <location>
        <begin position="44"/>
        <end position="70"/>
    </location>
</feature>
<evidence type="ECO:0000256" key="1">
    <source>
        <dbReference type="ARBA" id="ARBA00010531"/>
    </source>
</evidence>
<dbReference type="Gene3D" id="3.40.50.790">
    <property type="match status" value="1"/>
</dbReference>
<keyword evidence="5" id="KW-0472">Membrane</keyword>
<evidence type="ECO:0000256" key="4">
    <source>
        <dbReference type="SAM" id="MobiDB-lite"/>
    </source>
</evidence>
<protein>
    <recommendedName>
        <fullName evidence="8">Ribosomal protein</fullName>
    </recommendedName>
</protein>
<keyword evidence="5" id="KW-1133">Transmembrane helix</keyword>